<proteinExistence type="predicted"/>
<sequence length="314" mass="35993">MECEIYNQVLGQKLMIKDYITETFATDGNPKGNYFLLKLDGLGEVQADRHTMDAHGDGSIYINSNLAERELQIELVILADESKNMEELRREISKIVNPKAGLLELRYKEEQKTYRINVASDHVPTFTTEDYLGKKRQRVTLTLVASDPFWYAENSEVHYLSNWQPNLEWELEFPLTENKDLGIELETFLKDGLVTLENDGDEFTGAIFLLSASGDVLNPEIIRIMPDGSSTQKMKLLTSMKAGDRIRISTISGQKRVEKWSDDRQKWLNIFNTLTMDSTFIQLDVGENYLRSTAATHSDQLEIKVQYESRYVGV</sequence>
<dbReference type="Gene3D" id="2.40.30.200">
    <property type="match status" value="1"/>
</dbReference>
<dbReference type="Proteomes" id="UP001290462">
    <property type="component" value="Unassembled WGS sequence"/>
</dbReference>
<dbReference type="RefSeq" id="WP_010052970.1">
    <property type="nucleotide sequence ID" value="NZ_CBCPIB010000003.1"/>
</dbReference>
<dbReference type="Pfam" id="PF05709">
    <property type="entry name" value="Sipho_tail"/>
    <property type="match status" value="1"/>
</dbReference>
<dbReference type="InterPro" id="IPR008841">
    <property type="entry name" value="Siphovirus-type_tail_N"/>
</dbReference>
<dbReference type="AlphaFoldDB" id="A0AAW9K114"/>
<evidence type="ECO:0000259" key="1">
    <source>
        <dbReference type="Pfam" id="PF05709"/>
    </source>
</evidence>
<accession>A0AAW9K114</accession>
<protein>
    <submittedName>
        <fullName evidence="2">Phage tail family protein</fullName>
    </submittedName>
</protein>
<dbReference type="EMBL" id="JAVBVO010000003">
    <property type="protein sequence ID" value="MDZ5758215.1"/>
    <property type="molecule type" value="Genomic_DNA"/>
</dbReference>
<reference evidence="2" key="1">
    <citation type="submission" date="2023-08" db="EMBL/GenBank/DDBJ databases">
        <title>Genomic characterization of piscicolin 126 produced by Carnobacterium maltaromaticum CM22 strain isolated from salmon (Salmo salar).</title>
        <authorList>
            <person name="Gonzalez-Gragera E."/>
            <person name="Garcia-Lopez J.D."/>
            <person name="Teso-Perez C."/>
            <person name="Gimenez-Hernandez I."/>
            <person name="Peralta-Sanchez J.M."/>
            <person name="Valdivia E."/>
            <person name="Montalban-Lopez M."/>
            <person name="Martin-Platero A.M."/>
            <person name="Banos A."/>
            <person name="Martinez-Bueno M."/>
        </authorList>
    </citation>
    <scope>NUCLEOTIDE SEQUENCE</scope>
    <source>
        <strain evidence="2">CM22</strain>
    </source>
</reference>
<evidence type="ECO:0000313" key="2">
    <source>
        <dbReference type="EMBL" id="MDZ5758215.1"/>
    </source>
</evidence>
<gene>
    <name evidence="2" type="ORF">RAK27_06030</name>
</gene>
<evidence type="ECO:0000313" key="3">
    <source>
        <dbReference type="Proteomes" id="UP001290462"/>
    </source>
</evidence>
<organism evidence="2 3">
    <name type="scientific">Carnobacterium maltaromaticum</name>
    <name type="common">Carnobacterium piscicola</name>
    <dbReference type="NCBI Taxonomy" id="2751"/>
    <lineage>
        <taxon>Bacteria</taxon>
        <taxon>Bacillati</taxon>
        <taxon>Bacillota</taxon>
        <taxon>Bacilli</taxon>
        <taxon>Lactobacillales</taxon>
        <taxon>Carnobacteriaceae</taxon>
        <taxon>Carnobacterium</taxon>
    </lineage>
</organism>
<feature type="domain" description="Siphovirus-type tail component RIFT-related" evidence="1">
    <location>
        <begin position="35"/>
        <end position="123"/>
    </location>
</feature>
<comment type="caution">
    <text evidence="2">The sequence shown here is derived from an EMBL/GenBank/DDBJ whole genome shotgun (WGS) entry which is preliminary data.</text>
</comment>
<name>A0AAW9K114_CARML</name>
<dbReference type="Gene3D" id="2.60.120.860">
    <property type="match status" value="1"/>
</dbReference>